<name>A0AAW9R0M6_9CHRO</name>
<accession>A0AAW9R0M6</accession>
<dbReference type="AlphaFoldDB" id="A0AAW9R0M6"/>
<evidence type="ECO:0000313" key="2">
    <source>
        <dbReference type="EMBL" id="MEG3439838.1"/>
    </source>
</evidence>
<feature type="region of interest" description="Disordered" evidence="1">
    <location>
        <begin position="1"/>
        <end position="26"/>
    </location>
</feature>
<evidence type="ECO:0000313" key="3">
    <source>
        <dbReference type="Proteomes" id="UP001328733"/>
    </source>
</evidence>
<dbReference type="EMBL" id="JBAFSM010000062">
    <property type="protein sequence ID" value="MEG3439838.1"/>
    <property type="molecule type" value="Genomic_DNA"/>
</dbReference>
<organism evidence="2 3">
    <name type="scientific">Pannus brasiliensis CCIBt3594</name>
    <dbReference type="NCBI Taxonomy" id="1427578"/>
    <lineage>
        <taxon>Bacteria</taxon>
        <taxon>Bacillati</taxon>
        <taxon>Cyanobacteriota</taxon>
        <taxon>Cyanophyceae</taxon>
        <taxon>Oscillatoriophycideae</taxon>
        <taxon>Chroococcales</taxon>
        <taxon>Microcystaceae</taxon>
        <taxon>Pannus</taxon>
    </lineage>
</organism>
<comment type="caution">
    <text evidence="2">The sequence shown here is derived from an EMBL/GenBank/DDBJ whole genome shotgun (WGS) entry which is preliminary data.</text>
</comment>
<sequence length="49" mass="5633">MVPRVQIRSRNAAMGTGSSRSRGARIDRAERYMAVGRTLSEKRSEFDYR</sequence>
<evidence type="ECO:0000256" key="1">
    <source>
        <dbReference type="SAM" id="MobiDB-lite"/>
    </source>
</evidence>
<reference evidence="2 3" key="1">
    <citation type="submission" date="2024-01" db="EMBL/GenBank/DDBJ databases">
        <title>Genomic insights into the taxonomy and metabolism of the cyanobacterium Pannus brasiliensis CCIBt3594.</title>
        <authorList>
            <person name="Machado M."/>
            <person name="Botero N.B."/>
            <person name="Andreote A.P.D."/>
            <person name="Feitosa A.M.T."/>
            <person name="Popin R."/>
            <person name="Sivonen K."/>
            <person name="Fiore M.F."/>
        </authorList>
    </citation>
    <scope>NUCLEOTIDE SEQUENCE [LARGE SCALE GENOMIC DNA]</scope>
    <source>
        <strain evidence="2 3">CCIBt3594</strain>
    </source>
</reference>
<gene>
    <name evidence="2" type="ORF">V0288_22105</name>
</gene>
<keyword evidence="3" id="KW-1185">Reference proteome</keyword>
<protein>
    <submittedName>
        <fullName evidence="2">Uncharacterized protein</fullName>
    </submittedName>
</protein>
<dbReference type="RefSeq" id="WP_332867315.1">
    <property type="nucleotide sequence ID" value="NZ_JBAFSM010000062.1"/>
</dbReference>
<proteinExistence type="predicted"/>
<dbReference type="Proteomes" id="UP001328733">
    <property type="component" value="Unassembled WGS sequence"/>
</dbReference>